<keyword evidence="2" id="KW-0805">Transcription regulation</keyword>
<dbReference type="PRINTS" id="PR00039">
    <property type="entry name" value="HTHLYSR"/>
</dbReference>
<dbReference type="PANTHER" id="PTHR30118">
    <property type="entry name" value="HTH-TYPE TRANSCRIPTIONAL REGULATOR LEUO-RELATED"/>
    <property type="match status" value="1"/>
</dbReference>
<dbReference type="OrthoDB" id="8557381at2"/>
<dbReference type="SUPFAM" id="SSF53850">
    <property type="entry name" value="Periplasmic binding protein-like II"/>
    <property type="match status" value="1"/>
</dbReference>
<keyword evidence="4" id="KW-0804">Transcription</keyword>
<keyword evidence="7" id="KW-1185">Reference proteome</keyword>
<dbReference type="GO" id="GO:0003677">
    <property type="term" value="F:DNA binding"/>
    <property type="evidence" value="ECO:0007669"/>
    <property type="project" value="UniProtKB-KW"/>
</dbReference>
<dbReference type="GO" id="GO:0003700">
    <property type="term" value="F:DNA-binding transcription factor activity"/>
    <property type="evidence" value="ECO:0007669"/>
    <property type="project" value="InterPro"/>
</dbReference>
<proteinExistence type="inferred from homology"/>
<dbReference type="RefSeq" id="WP_145647189.1">
    <property type="nucleotide sequence ID" value="NZ_VLLB01000001.1"/>
</dbReference>
<dbReference type="EMBL" id="VLLB01000001">
    <property type="protein sequence ID" value="TWI69425.1"/>
    <property type="molecule type" value="Genomic_DNA"/>
</dbReference>
<dbReference type="InterPro" id="IPR005119">
    <property type="entry name" value="LysR_subst-bd"/>
</dbReference>
<feature type="domain" description="HTH lysR-type" evidence="5">
    <location>
        <begin position="26"/>
        <end position="83"/>
    </location>
</feature>
<dbReference type="InterPro" id="IPR000847">
    <property type="entry name" value="LysR_HTH_N"/>
</dbReference>
<name>A0A562RK40_9BURK</name>
<evidence type="ECO:0000313" key="7">
    <source>
        <dbReference type="Proteomes" id="UP000318431"/>
    </source>
</evidence>
<dbReference type="Gene3D" id="3.40.190.10">
    <property type="entry name" value="Periplasmic binding protein-like II"/>
    <property type="match status" value="2"/>
</dbReference>
<gene>
    <name evidence="6" type="ORF">IP91_00493</name>
</gene>
<dbReference type="Pfam" id="PF00126">
    <property type="entry name" value="HTH_1"/>
    <property type="match status" value="1"/>
</dbReference>
<dbReference type="SUPFAM" id="SSF46785">
    <property type="entry name" value="Winged helix' DNA-binding domain"/>
    <property type="match status" value="1"/>
</dbReference>
<dbReference type="Proteomes" id="UP000318431">
    <property type="component" value="Unassembled WGS sequence"/>
</dbReference>
<evidence type="ECO:0000313" key="6">
    <source>
        <dbReference type="EMBL" id="TWI69425.1"/>
    </source>
</evidence>
<dbReference type="AlphaFoldDB" id="A0A562RK40"/>
<evidence type="ECO:0000259" key="5">
    <source>
        <dbReference type="PROSITE" id="PS50931"/>
    </source>
</evidence>
<dbReference type="Pfam" id="PF03466">
    <property type="entry name" value="LysR_substrate"/>
    <property type="match status" value="1"/>
</dbReference>
<evidence type="ECO:0000256" key="2">
    <source>
        <dbReference type="ARBA" id="ARBA00023015"/>
    </source>
</evidence>
<dbReference type="InterPro" id="IPR036388">
    <property type="entry name" value="WH-like_DNA-bd_sf"/>
</dbReference>
<dbReference type="PROSITE" id="PS50931">
    <property type="entry name" value="HTH_LYSR"/>
    <property type="match status" value="1"/>
</dbReference>
<dbReference type="InterPro" id="IPR050389">
    <property type="entry name" value="LysR-type_TF"/>
</dbReference>
<reference evidence="6 7" key="1">
    <citation type="journal article" date="2015" name="Stand. Genomic Sci.">
        <title>Genomic Encyclopedia of Bacterial and Archaeal Type Strains, Phase III: the genomes of soil and plant-associated and newly described type strains.</title>
        <authorList>
            <person name="Whitman W.B."/>
            <person name="Woyke T."/>
            <person name="Klenk H.P."/>
            <person name="Zhou Y."/>
            <person name="Lilburn T.G."/>
            <person name="Beck B.J."/>
            <person name="De Vos P."/>
            <person name="Vandamme P."/>
            <person name="Eisen J.A."/>
            <person name="Garrity G."/>
            <person name="Hugenholtz P."/>
            <person name="Kyrpides N.C."/>
        </authorList>
    </citation>
    <scope>NUCLEOTIDE SEQUENCE [LARGE SCALE GENOMIC DNA]</scope>
    <source>
        <strain evidence="6 7">CGMCC 1.10822</strain>
    </source>
</reference>
<accession>A0A562RK40</accession>
<dbReference type="Gene3D" id="1.10.10.10">
    <property type="entry name" value="Winged helix-like DNA-binding domain superfamily/Winged helix DNA-binding domain"/>
    <property type="match status" value="1"/>
</dbReference>
<organism evidence="6 7">
    <name type="scientific">Pseudoduganella lurida</name>
    <dbReference type="NCBI Taxonomy" id="1036180"/>
    <lineage>
        <taxon>Bacteria</taxon>
        <taxon>Pseudomonadati</taxon>
        <taxon>Pseudomonadota</taxon>
        <taxon>Betaproteobacteria</taxon>
        <taxon>Burkholderiales</taxon>
        <taxon>Oxalobacteraceae</taxon>
        <taxon>Telluria group</taxon>
        <taxon>Pseudoduganella</taxon>
    </lineage>
</organism>
<evidence type="ECO:0000256" key="1">
    <source>
        <dbReference type="ARBA" id="ARBA00009437"/>
    </source>
</evidence>
<protein>
    <submittedName>
        <fullName evidence="6">LysR family transcriptional regulator</fullName>
    </submittedName>
</protein>
<evidence type="ECO:0000256" key="4">
    <source>
        <dbReference type="ARBA" id="ARBA00023163"/>
    </source>
</evidence>
<sequence>MPDTKNAPLQLDLHRPALHRVDLQRLDLNLLLTLDVLLAEQNVTRAAARLHLTQPTISAQLARLRDTFGDPLLLPGPRGMRPTARAEALREPLRRALEGLQLAVAPAGPFDPATANHTWRVAASDYGEAAVVLPALAGLRDAAPQTRLAVVEMHPARLTGQAERGDIDLAFHTVAGSPHGLRRRTLFAERYVLVARPGHPRLKRRPTLAQFCALEFVVVSHDGAGFEGVTDAVLAMLGQRRRVALSVPHFLFAAAAVASTDLVAMLPERLARQAQGVKVLAAPVEVPGYEMAMLWHERLHRDPAHRWLRETFAAAVAG</sequence>
<keyword evidence="3" id="KW-0238">DNA-binding</keyword>
<dbReference type="InterPro" id="IPR036390">
    <property type="entry name" value="WH_DNA-bd_sf"/>
</dbReference>
<comment type="similarity">
    <text evidence="1">Belongs to the LysR transcriptional regulatory family.</text>
</comment>
<dbReference type="PANTHER" id="PTHR30118:SF15">
    <property type="entry name" value="TRANSCRIPTIONAL REGULATORY PROTEIN"/>
    <property type="match status" value="1"/>
</dbReference>
<comment type="caution">
    <text evidence="6">The sequence shown here is derived from an EMBL/GenBank/DDBJ whole genome shotgun (WGS) entry which is preliminary data.</text>
</comment>
<evidence type="ECO:0000256" key="3">
    <source>
        <dbReference type="ARBA" id="ARBA00023125"/>
    </source>
</evidence>